<accession>A0A1I7K5N0</accession>
<dbReference type="AlphaFoldDB" id="A0A1I7K5N0"/>
<feature type="signal peptide" evidence="3">
    <location>
        <begin position="1"/>
        <end position="32"/>
    </location>
</feature>
<proteinExistence type="predicted"/>
<reference evidence="4 5" key="1">
    <citation type="submission" date="2016-10" db="EMBL/GenBank/DDBJ databases">
        <authorList>
            <person name="de Groot N.N."/>
        </authorList>
    </citation>
    <scope>NUCLEOTIDE SEQUENCE [LARGE SCALE GENOMIC DNA]</scope>
    <source>
        <strain evidence="4 5">R-24608</strain>
    </source>
</reference>
<evidence type="ECO:0008006" key="6">
    <source>
        <dbReference type="Google" id="ProtNLM"/>
    </source>
</evidence>
<name>A0A1I7K5N0_9BURK</name>
<keyword evidence="2" id="KW-1133">Transmembrane helix</keyword>
<protein>
    <recommendedName>
        <fullName evidence="6">Secreted protein</fullName>
    </recommendedName>
</protein>
<evidence type="ECO:0000256" key="1">
    <source>
        <dbReference type="SAM" id="MobiDB-lite"/>
    </source>
</evidence>
<feature type="chain" id="PRO_5010209739" description="Secreted protein" evidence="3">
    <location>
        <begin position="33"/>
        <end position="210"/>
    </location>
</feature>
<evidence type="ECO:0000256" key="2">
    <source>
        <dbReference type="SAM" id="Phobius"/>
    </source>
</evidence>
<evidence type="ECO:0000313" key="5">
    <source>
        <dbReference type="Proteomes" id="UP000183656"/>
    </source>
</evidence>
<evidence type="ECO:0000256" key="3">
    <source>
        <dbReference type="SAM" id="SignalP"/>
    </source>
</evidence>
<dbReference type="STRING" id="343013.SAMN04489707_103825"/>
<keyword evidence="5" id="KW-1185">Reference proteome</keyword>
<keyword evidence="2" id="KW-0472">Membrane</keyword>
<dbReference type="Proteomes" id="UP000183656">
    <property type="component" value="Unassembled WGS sequence"/>
</dbReference>
<feature type="transmembrane region" description="Helical" evidence="2">
    <location>
        <begin position="178"/>
        <end position="195"/>
    </location>
</feature>
<sequence>MNLLNLFPSRCRLSLLGTGLALLVLAGTPSYAAPGAHGPNGEHLDAPAQAGAQSGTVPSFEARSEAFELVGRLQGGELSILINRFATNEPVLNATVEVETGNLKAPAKFHADMGDYAIDDANMLKALAAPGDHPMVVTVLAGNDSDLLDGNLKVAGAALDDHGHSHDDGHAHGPSRTVWLALALVVLAAVGWFFGRTPKAAGTSSKGGAL</sequence>
<gene>
    <name evidence="4" type="ORF">SAMN04489707_103825</name>
</gene>
<organism evidence="4 5">
    <name type="scientific">Paenacidovorax caeni</name>
    <dbReference type="NCBI Taxonomy" id="343013"/>
    <lineage>
        <taxon>Bacteria</taxon>
        <taxon>Pseudomonadati</taxon>
        <taxon>Pseudomonadota</taxon>
        <taxon>Betaproteobacteria</taxon>
        <taxon>Burkholderiales</taxon>
        <taxon>Comamonadaceae</taxon>
        <taxon>Paenacidovorax</taxon>
    </lineage>
</organism>
<dbReference type="EMBL" id="FPBX01000038">
    <property type="protein sequence ID" value="SFU92746.1"/>
    <property type="molecule type" value="Genomic_DNA"/>
</dbReference>
<keyword evidence="3" id="KW-0732">Signal</keyword>
<feature type="region of interest" description="Disordered" evidence="1">
    <location>
        <begin position="36"/>
        <end position="57"/>
    </location>
</feature>
<evidence type="ECO:0000313" key="4">
    <source>
        <dbReference type="EMBL" id="SFU92746.1"/>
    </source>
</evidence>
<keyword evidence="2" id="KW-0812">Transmembrane</keyword>